<accession>A0AAJ7WPI1</accession>
<dbReference type="GO" id="GO:0005154">
    <property type="term" value="F:epidermal growth factor receptor binding"/>
    <property type="evidence" value="ECO:0007669"/>
    <property type="project" value="TreeGrafter"/>
</dbReference>
<name>A0AAJ7WPI1_PETMA</name>
<dbReference type="RefSeq" id="XP_032805341.1">
    <property type="nucleotide sequence ID" value="XM_032949450.1"/>
</dbReference>
<feature type="domain" description="EGF-like" evidence="10">
    <location>
        <begin position="54"/>
        <end position="94"/>
    </location>
</feature>
<evidence type="ECO:0000256" key="2">
    <source>
        <dbReference type="ARBA" id="ARBA00022525"/>
    </source>
</evidence>
<reference evidence="12" key="1">
    <citation type="submission" date="2025-08" db="UniProtKB">
        <authorList>
            <consortium name="RefSeq"/>
        </authorList>
    </citation>
    <scope>IDENTIFICATION</scope>
    <source>
        <tissue evidence="12">Sperm</tissue>
    </source>
</reference>
<comment type="caution">
    <text evidence="6">Lacks conserved residue(s) required for the propagation of feature annotation.</text>
</comment>
<evidence type="ECO:0000313" key="11">
    <source>
        <dbReference type="Proteomes" id="UP001318040"/>
    </source>
</evidence>
<evidence type="ECO:0000259" key="10">
    <source>
        <dbReference type="PROSITE" id="PS50026"/>
    </source>
</evidence>
<comment type="subcellular location">
    <subcellularLocation>
        <location evidence="1">Secreted</location>
    </subcellularLocation>
</comment>
<sequence>MELHTLRAVLAACVVGLSTFALADGTVSPNPCPAGSSERSGDCSEVRLDKGEQHFGECQGNDKHYCIYGECRFLIKLNTPTCICHFGHSGTRCEEVGYIYQKDTEGQKTAIVVSAVVVTIIIVAILLCICFWRNIKKVCRRSRVNQTSEEMTTMNEGKPTQRYKENGNSGTV</sequence>
<feature type="signal peptide" evidence="9">
    <location>
        <begin position="1"/>
        <end position="25"/>
    </location>
</feature>
<keyword evidence="4 9" id="KW-0732">Signal</keyword>
<dbReference type="Gene3D" id="2.10.25.10">
    <property type="entry name" value="Laminin"/>
    <property type="match status" value="1"/>
</dbReference>
<dbReference type="GO" id="GO:0005615">
    <property type="term" value="C:extracellular space"/>
    <property type="evidence" value="ECO:0007669"/>
    <property type="project" value="TreeGrafter"/>
</dbReference>
<feature type="region of interest" description="Disordered" evidence="7">
    <location>
        <begin position="149"/>
        <end position="172"/>
    </location>
</feature>
<evidence type="ECO:0000256" key="8">
    <source>
        <dbReference type="SAM" id="Phobius"/>
    </source>
</evidence>
<dbReference type="GO" id="GO:0007173">
    <property type="term" value="P:epidermal growth factor receptor signaling pathway"/>
    <property type="evidence" value="ECO:0007669"/>
    <property type="project" value="TreeGrafter"/>
</dbReference>
<keyword evidence="8" id="KW-0812">Transmembrane</keyword>
<feature type="chain" id="PRO_5042551218" evidence="9">
    <location>
        <begin position="26"/>
        <end position="172"/>
    </location>
</feature>
<dbReference type="GO" id="GO:0008284">
    <property type="term" value="P:positive regulation of cell population proliferation"/>
    <property type="evidence" value="ECO:0007669"/>
    <property type="project" value="TreeGrafter"/>
</dbReference>
<keyword evidence="2" id="KW-0964">Secreted</keyword>
<dbReference type="AlphaFoldDB" id="A0AAJ7WPI1"/>
<keyword evidence="8" id="KW-0472">Membrane</keyword>
<gene>
    <name evidence="12" type="primary">LOC116940147</name>
</gene>
<feature type="transmembrane region" description="Helical" evidence="8">
    <location>
        <begin position="110"/>
        <end position="132"/>
    </location>
</feature>
<evidence type="ECO:0000256" key="3">
    <source>
        <dbReference type="ARBA" id="ARBA00022536"/>
    </source>
</evidence>
<dbReference type="PANTHER" id="PTHR10740:SF14">
    <property type="entry name" value="EGF-LIKE DOMAIN-CONTAINING PROTEIN"/>
    <property type="match status" value="1"/>
</dbReference>
<keyword evidence="11" id="KW-1185">Reference proteome</keyword>
<keyword evidence="5 6" id="KW-1015">Disulfide bond</keyword>
<protein>
    <submittedName>
        <fullName evidence="12">Probetacellulin-like isoform X2</fullName>
    </submittedName>
</protein>
<dbReference type="PROSITE" id="PS50026">
    <property type="entry name" value="EGF_3"/>
    <property type="match status" value="1"/>
</dbReference>
<evidence type="ECO:0000256" key="6">
    <source>
        <dbReference type="PROSITE-ProRule" id="PRU00076"/>
    </source>
</evidence>
<dbReference type="PANTHER" id="PTHR10740">
    <property type="entry name" value="TRANSFORMING GROWTH FACTOR ALPHA"/>
    <property type="match status" value="1"/>
</dbReference>
<dbReference type="GO" id="GO:0008083">
    <property type="term" value="F:growth factor activity"/>
    <property type="evidence" value="ECO:0007669"/>
    <property type="project" value="TreeGrafter"/>
</dbReference>
<dbReference type="PROSITE" id="PS00022">
    <property type="entry name" value="EGF_1"/>
    <property type="match status" value="1"/>
</dbReference>
<dbReference type="InterPro" id="IPR000742">
    <property type="entry name" value="EGF"/>
</dbReference>
<dbReference type="SUPFAM" id="SSF57196">
    <property type="entry name" value="EGF/Laminin"/>
    <property type="match status" value="1"/>
</dbReference>
<keyword evidence="3 6" id="KW-0245">EGF-like domain</keyword>
<dbReference type="GO" id="GO:0045840">
    <property type="term" value="P:positive regulation of mitotic nuclear division"/>
    <property type="evidence" value="ECO:0007669"/>
    <property type="project" value="TreeGrafter"/>
</dbReference>
<evidence type="ECO:0000256" key="5">
    <source>
        <dbReference type="ARBA" id="ARBA00023157"/>
    </source>
</evidence>
<feature type="disulfide bond" evidence="6">
    <location>
        <begin position="84"/>
        <end position="93"/>
    </location>
</feature>
<proteinExistence type="predicted"/>
<evidence type="ECO:0000256" key="7">
    <source>
        <dbReference type="SAM" id="MobiDB-lite"/>
    </source>
</evidence>
<evidence type="ECO:0000256" key="9">
    <source>
        <dbReference type="SAM" id="SignalP"/>
    </source>
</evidence>
<evidence type="ECO:0000256" key="1">
    <source>
        <dbReference type="ARBA" id="ARBA00004613"/>
    </source>
</evidence>
<evidence type="ECO:0000313" key="12">
    <source>
        <dbReference type="RefSeq" id="XP_032805341.1"/>
    </source>
</evidence>
<keyword evidence="8" id="KW-1133">Transmembrane helix</keyword>
<evidence type="ECO:0000256" key="4">
    <source>
        <dbReference type="ARBA" id="ARBA00022729"/>
    </source>
</evidence>
<dbReference type="Proteomes" id="UP001318040">
    <property type="component" value="Chromosome 8"/>
</dbReference>
<organism evidence="11 12">
    <name type="scientific">Petromyzon marinus</name>
    <name type="common">Sea lamprey</name>
    <dbReference type="NCBI Taxonomy" id="7757"/>
    <lineage>
        <taxon>Eukaryota</taxon>
        <taxon>Metazoa</taxon>
        <taxon>Chordata</taxon>
        <taxon>Craniata</taxon>
        <taxon>Vertebrata</taxon>
        <taxon>Cyclostomata</taxon>
        <taxon>Hyperoartia</taxon>
        <taxon>Petromyzontiformes</taxon>
        <taxon>Petromyzontidae</taxon>
        <taxon>Petromyzon</taxon>
    </lineage>
</organism>